<keyword evidence="1" id="KW-0677">Repeat</keyword>
<accession>A0AAD6M3J9</accession>
<keyword evidence="3" id="KW-0812">Transmembrane</keyword>
<name>A0AAD6M3J9_9ROSI</name>
<gene>
    <name evidence="4" type="ORF">NC653_030024</name>
</gene>
<evidence type="ECO:0000256" key="2">
    <source>
        <dbReference type="ARBA" id="ARBA00023043"/>
    </source>
</evidence>
<dbReference type="Proteomes" id="UP001164929">
    <property type="component" value="Chromosome 12"/>
</dbReference>
<dbReference type="Gene3D" id="1.25.40.20">
    <property type="entry name" value="Ankyrin repeat-containing domain"/>
    <property type="match status" value="1"/>
</dbReference>
<dbReference type="PANTHER" id="PTHR24186">
    <property type="entry name" value="PROTEIN PHOSPHATASE 1 REGULATORY SUBUNIT"/>
    <property type="match status" value="1"/>
</dbReference>
<reference evidence="4" key="1">
    <citation type="journal article" date="2023" name="Mol. Ecol. Resour.">
        <title>Chromosome-level genome assembly of a triploid poplar Populus alba 'Berolinensis'.</title>
        <authorList>
            <person name="Chen S."/>
            <person name="Yu Y."/>
            <person name="Wang X."/>
            <person name="Wang S."/>
            <person name="Zhang T."/>
            <person name="Zhou Y."/>
            <person name="He R."/>
            <person name="Meng N."/>
            <person name="Wang Y."/>
            <person name="Liu W."/>
            <person name="Liu Z."/>
            <person name="Liu J."/>
            <person name="Guo Q."/>
            <person name="Huang H."/>
            <person name="Sederoff R.R."/>
            <person name="Wang G."/>
            <person name="Qu G."/>
            <person name="Chen S."/>
        </authorList>
    </citation>
    <scope>NUCLEOTIDE SEQUENCE</scope>
    <source>
        <strain evidence="4">SC-2020</strain>
    </source>
</reference>
<dbReference type="EMBL" id="JAQIZT010000012">
    <property type="protein sequence ID" value="KAJ6978318.1"/>
    <property type="molecule type" value="Genomic_DNA"/>
</dbReference>
<sequence length="249" mass="27916">MTPFHHAAIRGRAEVIGLMLSGCPDCIEDETERRENALHLAVRNNRFEAIKMLVDWNREMNKEYLLNKKHEQGNTALHLASWKKTRPGSLEVNALNHTGITALDGIEEIVEILRSAGAMRARDAVPLYCYQQPNLYRQTPTTPERCWLIRDNLNSTSEARGTLLDIAVLVATATFIVVVNPPGGLGQDTSIPDQKNITSSNTAHFCRSVPLWQPQTQLVLCCLCFFNSVGFSMSLYMLYVLTSKFPIAI</sequence>
<dbReference type="InterPro" id="IPR002110">
    <property type="entry name" value="Ankyrin_rpt"/>
</dbReference>
<dbReference type="PANTHER" id="PTHR24186:SF56">
    <property type="entry name" value="PGG DOMAIN-CONTAINING PROTEIN"/>
    <property type="match status" value="1"/>
</dbReference>
<keyword evidence="5" id="KW-1185">Reference proteome</keyword>
<keyword evidence="3" id="KW-0472">Membrane</keyword>
<protein>
    <submittedName>
        <fullName evidence="4">Uncharacterized protein</fullName>
    </submittedName>
</protein>
<organism evidence="4 5">
    <name type="scientific">Populus alba x Populus x berolinensis</name>
    <dbReference type="NCBI Taxonomy" id="444605"/>
    <lineage>
        <taxon>Eukaryota</taxon>
        <taxon>Viridiplantae</taxon>
        <taxon>Streptophyta</taxon>
        <taxon>Embryophyta</taxon>
        <taxon>Tracheophyta</taxon>
        <taxon>Spermatophyta</taxon>
        <taxon>Magnoliopsida</taxon>
        <taxon>eudicotyledons</taxon>
        <taxon>Gunneridae</taxon>
        <taxon>Pentapetalae</taxon>
        <taxon>rosids</taxon>
        <taxon>fabids</taxon>
        <taxon>Malpighiales</taxon>
        <taxon>Salicaceae</taxon>
        <taxon>Saliceae</taxon>
        <taxon>Populus</taxon>
    </lineage>
</organism>
<dbReference type="InterPro" id="IPR036770">
    <property type="entry name" value="Ankyrin_rpt-contain_sf"/>
</dbReference>
<evidence type="ECO:0000256" key="3">
    <source>
        <dbReference type="SAM" id="Phobius"/>
    </source>
</evidence>
<evidence type="ECO:0000256" key="1">
    <source>
        <dbReference type="ARBA" id="ARBA00022737"/>
    </source>
</evidence>
<dbReference type="GO" id="GO:0005886">
    <property type="term" value="C:plasma membrane"/>
    <property type="evidence" value="ECO:0007669"/>
    <property type="project" value="TreeGrafter"/>
</dbReference>
<keyword evidence="2" id="KW-0040">ANK repeat</keyword>
<dbReference type="AlphaFoldDB" id="A0AAD6M3J9"/>
<evidence type="ECO:0000313" key="4">
    <source>
        <dbReference type="EMBL" id="KAJ6978318.1"/>
    </source>
</evidence>
<dbReference type="SMART" id="SM00248">
    <property type="entry name" value="ANK"/>
    <property type="match status" value="3"/>
</dbReference>
<comment type="caution">
    <text evidence="4">The sequence shown here is derived from an EMBL/GenBank/DDBJ whole genome shotgun (WGS) entry which is preliminary data.</text>
</comment>
<dbReference type="Pfam" id="PF12796">
    <property type="entry name" value="Ank_2"/>
    <property type="match status" value="1"/>
</dbReference>
<proteinExistence type="predicted"/>
<evidence type="ECO:0000313" key="5">
    <source>
        <dbReference type="Proteomes" id="UP001164929"/>
    </source>
</evidence>
<dbReference type="SUPFAM" id="SSF48403">
    <property type="entry name" value="Ankyrin repeat"/>
    <property type="match status" value="1"/>
</dbReference>
<feature type="transmembrane region" description="Helical" evidence="3">
    <location>
        <begin position="217"/>
        <end position="241"/>
    </location>
</feature>
<keyword evidence="3" id="KW-1133">Transmembrane helix</keyword>